<dbReference type="RefSeq" id="WP_272139627.1">
    <property type="nucleotide sequence ID" value="NZ_JAQNDM010000002.1"/>
</dbReference>
<comment type="caution">
    <text evidence="1">The sequence shown here is derived from an EMBL/GenBank/DDBJ whole genome shotgun (WGS) entry which is preliminary data.</text>
</comment>
<gene>
    <name evidence="1" type="ORF">POL68_17605</name>
</gene>
<dbReference type="EMBL" id="JAQNDM010000002">
    <property type="protein sequence ID" value="MDC0710296.1"/>
    <property type="molecule type" value="Genomic_DNA"/>
</dbReference>
<reference evidence="1 2" key="1">
    <citation type="submission" date="2022-11" db="EMBL/GenBank/DDBJ databases">
        <title>Minimal conservation of predation-associated metabolite biosynthetic gene clusters underscores biosynthetic potential of Myxococcota including descriptions for ten novel species: Archangium lansinium sp. nov., Myxococcus landrumus sp. nov., Nannocystis bai.</title>
        <authorList>
            <person name="Ahearne A."/>
            <person name="Stevens C."/>
            <person name="Dowd S."/>
        </authorList>
    </citation>
    <scope>NUCLEOTIDE SEQUENCE [LARGE SCALE GENOMIC DNA]</scope>
    <source>
        <strain evidence="1 2">NCWAL01</strain>
    </source>
</reference>
<name>A0ABT5DD77_9BACT</name>
<evidence type="ECO:0000313" key="2">
    <source>
        <dbReference type="Proteomes" id="UP001221838"/>
    </source>
</evidence>
<keyword evidence="2" id="KW-1185">Reference proteome</keyword>
<evidence type="ECO:0000313" key="1">
    <source>
        <dbReference type="EMBL" id="MDC0710296.1"/>
    </source>
</evidence>
<proteinExistence type="predicted"/>
<organism evidence="1 2">
    <name type="scientific">Stigmatella ashevillensis</name>
    <dbReference type="NCBI Taxonomy" id="2995309"/>
    <lineage>
        <taxon>Bacteria</taxon>
        <taxon>Pseudomonadati</taxon>
        <taxon>Myxococcota</taxon>
        <taxon>Myxococcia</taxon>
        <taxon>Myxococcales</taxon>
        <taxon>Cystobacterineae</taxon>
        <taxon>Archangiaceae</taxon>
        <taxon>Stigmatella</taxon>
    </lineage>
</organism>
<sequence length="65" mass="6675">MRKGIVKLVFVLGVAAGGVLGGLSQTEAEAAPSCSGYCLDAECTCFIRCFRAGGGCICEDHCSIE</sequence>
<dbReference type="Proteomes" id="UP001221838">
    <property type="component" value="Unassembled WGS sequence"/>
</dbReference>
<accession>A0ABT5DD77</accession>
<protein>
    <submittedName>
        <fullName evidence="1">Uncharacterized protein</fullName>
    </submittedName>
</protein>